<keyword evidence="2" id="KW-1185">Reference proteome</keyword>
<organism evidence="1 2">
    <name type="scientific">Octadecabacter temperatus</name>
    <dbReference type="NCBI Taxonomy" id="1458307"/>
    <lineage>
        <taxon>Bacteria</taxon>
        <taxon>Pseudomonadati</taxon>
        <taxon>Pseudomonadota</taxon>
        <taxon>Alphaproteobacteria</taxon>
        <taxon>Rhodobacterales</taxon>
        <taxon>Roseobacteraceae</taxon>
        <taxon>Octadecabacter</taxon>
    </lineage>
</organism>
<proteinExistence type="predicted"/>
<gene>
    <name evidence="1" type="ORF">OSB_07120</name>
</gene>
<reference evidence="1 2" key="1">
    <citation type="journal article" date="2015" name="Genome Announc.">
        <title>Closed Genome Sequence of Octadecabacter temperatus SB1, the First Mesophilic Species of the Genus Octadecabacter.</title>
        <authorList>
            <person name="Voget S."/>
            <person name="Billerbeck S."/>
            <person name="Simon M."/>
            <person name="Daniel R."/>
        </authorList>
    </citation>
    <scope>NUCLEOTIDE SEQUENCE [LARGE SCALE GENOMIC DNA]</scope>
    <source>
        <strain evidence="1 2">SB1</strain>
    </source>
</reference>
<dbReference type="RefSeq" id="WP_049833683.1">
    <property type="nucleotide sequence ID" value="NZ_CP012160.1"/>
</dbReference>
<dbReference type="EMBL" id="CP012160">
    <property type="protein sequence ID" value="AKS45273.1"/>
    <property type="molecule type" value="Genomic_DNA"/>
</dbReference>
<evidence type="ECO:0000313" key="2">
    <source>
        <dbReference type="Proteomes" id="UP000067444"/>
    </source>
</evidence>
<evidence type="ECO:0000313" key="1">
    <source>
        <dbReference type="EMBL" id="AKS45273.1"/>
    </source>
</evidence>
<dbReference type="STRING" id="1458307.OSB_07120"/>
<dbReference type="KEGG" id="otm:OSB_07120"/>
<protein>
    <submittedName>
        <fullName evidence="1">Uncharacterized protein</fullName>
    </submittedName>
</protein>
<sequence length="129" mass="14014">MRVLAIILSLLATIAAADHGTETQQSGPSLGSQVWLDSFQAQIAQCYSPGGNTSRPVAFAAVSFQMAPNTRPFAQTIQLSAPSGRAGEAQALEAARRAITRCGQNGYDLPLDQFSQWQFVEIRFFYYVP</sequence>
<dbReference type="OrthoDB" id="7161229at2"/>
<accession>A0A0K0Y2V7</accession>
<name>A0A0K0Y2V7_9RHOB</name>
<dbReference type="AlphaFoldDB" id="A0A0K0Y2V7"/>
<dbReference type="Proteomes" id="UP000067444">
    <property type="component" value="Chromosome"/>
</dbReference>